<organism evidence="1 2">
    <name type="scientific">Clonorchis sinensis</name>
    <name type="common">Chinese liver fluke</name>
    <dbReference type="NCBI Taxonomy" id="79923"/>
    <lineage>
        <taxon>Eukaryota</taxon>
        <taxon>Metazoa</taxon>
        <taxon>Spiralia</taxon>
        <taxon>Lophotrochozoa</taxon>
        <taxon>Platyhelminthes</taxon>
        <taxon>Trematoda</taxon>
        <taxon>Digenea</taxon>
        <taxon>Opisthorchiida</taxon>
        <taxon>Opisthorchiata</taxon>
        <taxon>Opisthorchiidae</taxon>
        <taxon>Clonorchis</taxon>
    </lineage>
</organism>
<evidence type="ECO:0000313" key="1">
    <source>
        <dbReference type="EMBL" id="GAA47379.1"/>
    </source>
</evidence>
<dbReference type="EMBL" id="DF142836">
    <property type="protein sequence ID" value="GAA47379.1"/>
    <property type="molecule type" value="Genomic_DNA"/>
</dbReference>
<sequence length="272" mass="31775">MLTFDLICYWVRNPEPQTWIRNVYRADFSGMRVLLDQFKLGPASVEDLYGTIVQKVHEADAIFSLKKPARSQMSRMLPKIIRCLLEKRSQLFFKKLTTEDTEDELAFRKMRSRCKSEIRQLNIQKQATILELARRNRKVLFNYMRHRRRDKSPAFSLKYRNEEPTSDPIMVSEFYTEHYAVLYPVTGSSSHLILSGLNCDRPLTDLVFTVQDSRQRLHKINPFCALGPEDTHPRNLNETSFTLATHFYLVFCQSPPVLRSEGSDCIANLQNC</sequence>
<gene>
    <name evidence="1" type="ORF">CLF_100287</name>
</gene>
<proteinExistence type="predicted"/>
<dbReference type="AlphaFoldDB" id="G7Y342"/>
<keyword evidence="2" id="KW-1185">Reference proteome</keyword>
<name>G7Y342_CLOSI</name>
<dbReference type="Proteomes" id="UP000008909">
    <property type="component" value="Unassembled WGS sequence"/>
</dbReference>
<protein>
    <submittedName>
        <fullName evidence="1">Uncharacterized protein</fullName>
    </submittedName>
</protein>
<accession>G7Y342</accession>
<reference key="2">
    <citation type="submission" date="2011-10" db="EMBL/GenBank/DDBJ databases">
        <title>The genome and transcriptome sequence of Clonorchis sinensis provide insights into the carcinogenic liver fluke.</title>
        <authorList>
            <person name="Wang X."/>
            <person name="Huang Y."/>
            <person name="Chen W."/>
            <person name="Liu H."/>
            <person name="Guo L."/>
            <person name="Chen Y."/>
            <person name="Luo F."/>
            <person name="Zhou W."/>
            <person name="Sun J."/>
            <person name="Mao Q."/>
            <person name="Liang P."/>
            <person name="Zhou C."/>
            <person name="Tian Y."/>
            <person name="Men J."/>
            <person name="Lv X."/>
            <person name="Huang L."/>
            <person name="Zhou J."/>
            <person name="Hu Y."/>
            <person name="Li R."/>
            <person name="Zhang F."/>
            <person name="Lei H."/>
            <person name="Li X."/>
            <person name="Hu X."/>
            <person name="Liang C."/>
            <person name="Xu J."/>
            <person name="Wu Z."/>
            <person name="Yu X."/>
        </authorList>
    </citation>
    <scope>NUCLEOTIDE SEQUENCE</scope>
    <source>
        <strain>Henan</strain>
    </source>
</reference>
<reference evidence="1" key="1">
    <citation type="journal article" date="2011" name="Genome Biol.">
        <title>The draft genome of the carcinogenic human liver fluke Clonorchis sinensis.</title>
        <authorList>
            <person name="Wang X."/>
            <person name="Chen W."/>
            <person name="Huang Y."/>
            <person name="Sun J."/>
            <person name="Men J."/>
            <person name="Liu H."/>
            <person name="Luo F."/>
            <person name="Guo L."/>
            <person name="Lv X."/>
            <person name="Deng C."/>
            <person name="Zhou C."/>
            <person name="Fan Y."/>
            <person name="Li X."/>
            <person name="Huang L."/>
            <person name="Hu Y."/>
            <person name="Liang C."/>
            <person name="Hu X."/>
            <person name="Xu J."/>
            <person name="Yu X."/>
        </authorList>
    </citation>
    <scope>NUCLEOTIDE SEQUENCE [LARGE SCALE GENOMIC DNA]</scope>
    <source>
        <strain evidence="1">Henan</strain>
    </source>
</reference>
<evidence type="ECO:0000313" key="2">
    <source>
        <dbReference type="Proteomes" id="UP000008909"/>
    </source>
</evidence>